<name>A0A6A4RRK6_SCOMX</name>
<gene>
    <name evidence="1" type="ORF">F2P81_023455</name>
</gene>
<evidence type="ECO:0000313" key="2">
    <source>
        <dbReference type="Proteomes" id="UP000438429"/>
    </source>
</evidence>
<dbReference type="EMBL" id="VEVO01000021">
    <property type="protein sequence ID" value="KAF0024653.1"/>
    <property type="molecule type" value="Genomic_DNA"/>
</dbReference>
<dbReference type="Proteomes" id="UP000438429">
    <property type="component" value="Unassembled WGS sequence"/>
</dbReference>
<dbReference type="AlphaFoldDB" id="A0A6A4RRK6"/>
<reference evidence="1 2" key="1">
    <citation type="submission" date="2019-06" db="EMBL/GenBank/DDBJ databases">
        <title>Draft genomes of female and male turbot (Scophthalmus maximus).</title>
        <authorList>
            <person name="Xu H."/>
            <person name="Xu X.-W."/>
            <person name="Shao C."/>
            <person name="Chen S."/>
        </authorList>
    </citation>
    <scope>NUCLEOTIDE SEQUENCE [LARGE SCALE GENOMIC DNA]</scope>
    <source>
        <strain evidence="1">Ysfricsl-2016a</strain>
        <tissue evidence="1">Blood</tissue>
    </source>
</reference>
<accession>A0A6A4RRK6</accession>
<protein>
    <submittedName>
        <fullName evidence="1">Uncharacterized protein</fullName>
    </submittedName>
</protein>
<organism evidence="1 2">
    <name type="scientific">Scophthalmus maximus</name>
    <name type="common">Turbot</name>
    <name type="synonym">Psetta maxima</name>
    <dbReference type="NCBI Taxonomy" id="52904"/>
    <lineage>
        <taxon>Eukaryota</taxon>
        <taxon>Metazoa</taxon>
        <taxon>Chordata</taxon>
        <taxon>Craniata</taxon>
        <taxon>Vertebrata</taxon>
        <taxon>Euteleostomi</taxon>
        <taxon>Actinopterygii</taxon>
        <taxon>Neopterygii</taxon>
        <taxon>Teleostei</taxon>
        <taxon>Neoteleostei</taxon>
        <taxon>Acanthomorphata</taxon>
        <taxon>Carangaria</taxon>
        <taxon>Pleuronectiformes</taxon>
        <taxon>Pleuronectoidei</taxon>
        <taxon>Scophthalmidae</taxon>
        <taxon>Scophthalmus</taxon>
    </lineage>
</organism>
<evidence type="ECO:0000313" key="1">
    <source>
        <dbReference type="EMBL" id="KAF0024653.1"/>
    </source>
</evidence>
<sequence>MFHFLAYIDSRLTTMANIRDEHADTERNMYTLTTDKMKENIGRVSYHFVVGLLTHNTYKNNTLSLQWLNHDFDFMPKPNQFIDYVFANIERVMVLEAEANDVILWICVIFLRPTFTLCENVLSGRNSNASVFKHFEVAFCYRYNAKQGYGTWMRRGADVSGGVQFPPSRCSKCRVGYKMTDIRCMEASAAQPDISPVLCLAPPNSRSG</sequence>
<comment type="caution">
    <text evidence="1">The sequence shown here is derived from an EMBL/GenBank/DDBJ whole genome shotgun (WGS) entry which is preliminary data.</text>
</comment>
<proteinExistence type="predicted"/>